<name>A0A0G0QJE9_9BACT</name>
<gene>
    <name evidence="1" type="ORF">UT75_C0008G0016</name>
</gene>
<organism evidence="1 2">
    <name type="scientific">Candidatus Yanofskybacteria bacterium GW2011_GWE2_40_11</name>
    <dbReference type="NCBI Taxonomy" id="1619033"/>
    <lineage>
        <taxon>Bacteria</taxon>
        <taxon>Candidatus Yanofskyibacteriota</taxon>
    </lineage>
</organism>
<dbReference type="Proteomes" id="UP000034072">
    <property type="component" value="Unassembled WGS sequence"/>
</dbReference>
<reference evidence="1 2" key="1">
    <citation type="journal article" date="2015" name="Nature">
        <title>rRNA introns, odd ribosomes, and small enigmatic genomes across a large radiation of phyla.</title>
        <authorList>
            <person name="Brown C.T."/>
            <person name="Hug L.A."/>
            <person name="Thomas B.C."/>
            <person name="Sharon I."/>
            <person name="Castelle C.J."/>
            <person name="Singh A."/>
            <person name="Wilkins M.J."/>
            <person name="Williams K.H."/>
            <person name="Banfield J.F."/>
        </authorList>
    </citation>
    <scope>NUCLEOTIDE SEQUENCE [LARGE SCALE GENOMIC DNA]</scope>
</reference>
<evidence type="ECO:0000313" key="1">
    <source>
        <dbReference type="EMBL" id="KKR40494.1"/>
    </source>
</evidence>
<sequence length="171" mass="18943">MERLKRLMAEAEALIIGSDDEPNSGKNFDDVVIGVLPDGLKRLGVLIGRKYDQIKAMVREGIHLCDADEGLEPHEHTSEHKEFHAKVRAAEAELKFVKDLFWGLVKIEFPDANDKGELLVCIGFELVARKSEPKLDGLRQTLNAMGVDFKVVRASVGDTPQILVPGSKARN</sequence>
<proteinExistence type="predicted"/>
<evidence type="ECO:0000313" key="2">
    <source>
        <dbReference type="Proteomes" id="UP000034072"/>
    </source>
</evidence>
<comment type="caution">
    <text evidence="1">The sequence shown here is derived from an EMBL/GenBank/DDBJ whole genome shotgun (WGS) entry which is preliminary data.</text>
</comment>
<accession>A0A0G0QJE9</accession>
<dbReference type="EMBL" id="LBXZ01000008">
    <property type="protein sequence ID" value="KKR40494.1"/>
    <property type="molecule type" value="Genomic_DNA"/>
</dbReference>
<protein>
    <submittedName>
        <fullName evidence="1">Uncharacterized protein</fullName>
    </submittedName>
</protein>
<dbReference type="AlphaFoldDB" id="A0A0G0QJE9"/>